<evidence type="ECO:0000256" key="5">
    <source>
        <dbReference type="ARBA" id="ARBA00023136"/>
    </source>
</evidence>
<keyword evidence="3 6" id="KW-0812">Transmembrane</keyword>
<reference evidence="7 8" key="1">
    <citation type="submission" date="2021-03" db="EMBL/GenBank/DDBJ databases">
        <title>novel species isolated from a fishpond in China.</title>
        <authorList>
            <person name="Lu H."/>
            <person name="Cai Z."/>
        </authorList>
    </citation>
    <scope>NUCLEOTIDE SEQUENCE [LARGE SCALE GENOMIC DNA]</scope>
    <source>
        <strain evidence="7 8">Y57</strain>
    </source>
</reference>
<feature type="transmembrane region" description="Helical" evidence="6">
    <location>
        <begin position="215"/>
        <end position="235"/>
    </location>
</feature>
<keyword evidence="2" id="KW-1003">Cell membrane</keyword>
<accession>A0ABS3CS26</accession>
<protein>
    <submittedName>
        <fullName evidence="7">UbiA family prenyltransferase</fullName>
    </submittedName>
</protein>
<sequence length="471" mass="53331">MKDVPLFVDLDGTYTKTDLLFESFLVAFKANPFIIFNCISWLIKGKATLKSKLSEHAEINTSTLPLNQEFISYLVEEKRKGRKLYLATASNEKYAKEIVKNTDIFDGYISSCDAINLKGKAKLLRIKEISEKFSYAGNDLVDFEIFEEASESLLVNPTKKAKKRAKKIPINRVFDEHKSNTKVWAKQLRVHQWLKNLLVFVPVVVSGGFTDFNNVITIISAFLAFSFLASSTYILNDLLDLESDRVHKRKKNRPLAAGTISIKNGVFASLFLLSTSVLIATYLGYNFSLVLIAYLFLTLFYSFKIKQYIGMDVVALALLYTIRILAGAAAINVIVSFWLFAFSIFVFLSLALVKRCSEIQSMEAEGKQRANGRDYEINDYAVLESFGTSSAMLAVLMFCFYINNNVLTNQYQQPNILWLIVPALCYWLMRMWIKTHRGEMHDDPIVFSLKDKGSLVTIGFCGLIAIAAQIL</sequence>
<feature type="transmembrane region" description="Helical" evidence="6">
    <location>
        <begin position="255"/>
        <end position="273"/>
    </location>
</feature>
<dbReference type="CDD" id="cd13963">
    <property type="entry name" value="PT_UbiA_2"/>
    <property type="match status" value="1"/>
</dbReference>
<organism evidence="7 8">
    <name type="scientific">Bowmanella yangjiangensis</name>
    <dbReference type="NCBI Taxonomy" id="2811230"/>
    <lineage>
        <taxon>Bacteria</taxon>
        <taxon>Pseudomonadati</taxon>
        <taxon>Pseudomonadota</taxon>
        <taxon>Gammaproteobacteria</taxon>
        <taxon>Alteromonadales</taxon>
        <taxon>Alteromonadaceae</taxon>
        <taxon>Bowmanella</taxon>
    </lineage>
</organism>
<dbReference type="Pfam" id="PF01040">
    <property type="entry name" value="UbiA"/>
    <property type="match status" value="1"/>
</dbReference>
<feature type="transmembrane region" description="Helical" evidence="6">
    <location>
        <begin position="193"/>
        <end position="209"/>
    </location>
</feature>
<evidence type="ECO:0000256" key="4">
    <source>
        <dbReference type="ARBA" id="ARBA00022989"/>
    </source>
</evidence>
<comment type="caution">
    <text evidence="7">The sequence shown here is derived from an EMBL/GenBank/DDBJ whole genome shotgun (WGS) entry which is preliminary data.</text>
</comment>
<dbReference type="InterPro" id="IPR036412">
    <property type="entry name" value="HAD-like_sf"/>
</dbReference>
<gene>
    <name evidence="7" type="ORF">J0A65_01185</name>
</gene>
<name>A0ABS3CS26_9ALTE</name>
<feature type="transmembrane region" description="Helical" evidence="6">
    <location>
        <begin position="20"/>
        <end position="43"/>
    </location>
</feature>
<feature type="transmembrane region" description="Helical" evidence="6">
    <location>
        <begin position="377"/>
        <end position="403"/>
    </location>
</feature>
<dbReference type="InterPro" id="IPR023214">
    <property type="entry name" value="HAD_sf"/>
</dbReference>
<dbReference type="InterPro" id="IPR044878">
    <property type="entry name" value="UbiA_sf"/>
</dbReference>
<dbReference type="InterPro" id="IPR039653">
    <property type="entry name" value="Prenyltransferase"/>
</dbReference>
<dbReference type="InterPro" id="IPR000537">
    <property type="entry name" value="UbiA_prenyltransferase"/>
</dbReference>
<feature type="transmembrane region" description="Helical" evidence="6">
    <location>
        <begin position="279"/>
        <end position="301"/>
    </location>
</feature>
<evidence type="ECO:0000313" key="8">
    <source>
        <dbReference type="Proteomes" id="UP000663992"/>
    </source>
</evidence>
<dbReference type="EMBL" id="JAFKCS010000001">
    <property type="protein sequence ID" value="MBN7818454.1"/>
    <property type="molecule type" value="Genomic_DNA"/>
</dbReference>
<evidence type="ECO:0000256" key="6">
    <source>
        <dbReference type="SAM" id="Phobius"/>
    </source>
</evidence>
<evidence type="ECO:0000256" key="3">
    <source>
        <dbReference type="ARBA" id="ARBA00022692"/>
    </source>
</evidence>
<keyword evidence="4 6" id="KW-1133">Transmembrane helix</keyword>
<dbReference type="Proteomes" id="UP000663992">
    <property type="component" value="Unassembled WGS sequence"/>
</dbReference>
<keyword evidence="5 6" id="KW-0472">Membrane</keyword>
<evidence type="ECO:0000313" key="7">
    <source>
        <dbReference type="EMBL" id="MBN7818454.1"/>
    </source>
</evidence>
<feature type="transmembrane region" description="Helical" evidence="6">
    <location>
        <begin position="415"/>
        <end position="433"/>
    </location>
</feature>
<dbReference type="SUPFAM" id="SSF56784">
    <property type="entry name" value="HAD-like"/>
    <property type="match status" value="1"/>
</dbReference>
<feature type="transmembrane region" description="Helical" evidence="6">
    <location>
        <begin position="453"/>
        <end position="470"/>
    </location>
</feature>
<dbReference type="Gene3D" id="3.40.50.1000">
    <property type="entry name" value="HAD superfamily/HAD-like"/>
    <property type="match status" value="1"/>
</dbReference>
<dbReference type="PANTHER" id="PTHR11048">
    <property type="entry name" value="PRENYLTRANSFERASES"/>
    <property type="match status" value="1"/>
</dbReference>
<evidence type="ECO:0000256" key="1">
    <source>
        <dbReference type="ARBA" id="ARBA00004141"/>
    </source>
</evidence>
<evidence type="ECO:0000256" key="2">
    <source>
        <dbReference type="ARBA" id="ARBA00022475"/>
    </source>
</evidence>
<dbReference type="Gene3D" id="1.10.357.140">
    <property type="entry name" value="UbiA prenyltransferase"/>
    <property type="match status" value="1"/>
</dbReference>
<dbReference type="NCBIfam" id="NF006088">
    <property type="entry name" value="PRK08238.1"/>
    <property type="match status" value="1"/>
</dbReference>
<proteinExistence type="predicted"/>
<dbReference type="PANTHER" id="PTHR11048:SF5">
    <property type="entry name" value="DECAPRENYL-PHOSPHATE PHOSPHORIBOSYLTRANSFERASE"/>
    <property type="match status" value="1"/>
</dbReference>
<comment type="subcellular location">
    <subcellularLocation>
        <location evidence="1">Membrane</location>
        <topology evidence="1">Multi-pass membrane protein</topology>
    </subcellularLocation>
</comment>
<keyword evidence="8" id="KW-1185">Reference proteome</keyword>